<accession>A0ABT6NUU7</accession>
<proteinExistence type="predicted"/>
<evidence type="ECO:0000313" key="2">
    <source>
        <dbReference type="Proteomes" id="UP001160301"/>
    </source>
</evidence>
<dbReference type="RefSeq" id="WP_136969853.1">
    <property type="nucleotide sequence ID" value="NZ_JARZHI010000018.1"/>
</dbReference>
<evidence type="ECO:0008006" key="3">
    <source>
        <dbReference type="Google" id="ProtNLM"/>
    </source>
</evidence>
<protein>
    <recommendedName>
        <fullName evidence="3">Outer membrane protein beta-barrel domain-containing protein</fullName>
    </recommendedName>
</protein>
<dbReference type="Proteomes" id="UP001160301">
    <property type="component" value="Unassembled WGS sequence"/>
</dbReference>
<organism evidence="1 2">
    <name type="scientific">Polyangium sorediatum</name>
    <dbReference type="NCBI Taxonomy" id="889274"/>
    <lineage>
        <taxon>Bacteria</taxon>
        <taxon>Pseudomonadati</taxon>
        <taxon>Myxococcota</taxon>
        <taxon>Polyangia</taxon>
        <taxon>Polyangiales</taxon>
        <taxon>Polyangiaceae</taxon>
        <taxon>Polyangium</taxon>
    </lineage>
</organism>
<name>A0ABT6NUU7_9BACT</name>
<keyword evidence="2" id="KW-1185">Reference proteome</keyword>
<evidence type="ECO:0000313" key="1">
    <source>
        <dbReference type="EMBL" id="MDI1432119.1"/>
    </source>
</evidence>
<dbReference type="PROSITE" id="PS51257">
    <property type="entry name" value="PROKAR_LIPOPROTEIN"/>
    <property type="match status" value="1"/>
</dbReference>
<gene>
    <name evidence="1" type="ORF">QHF89_21660</name>
</gene>
<reference evidence="1 2" key="1">
    <citation type="submission" date="2023-04" db="EMBL/GenBank/DDBJ databases">
        <title>The genome sequence of Polyangium sorediatum DSM14670.</title>
        <authorList>
            <person name="Zhang X."/>
        </authorList>
    </citation>
    <scope>NUCLEOTIDE SEQUENCE [LARGE SCALE GENOMIC DNA]</scope>
    <source>
        <strain evidence="1 2">DSM 14670</strain>
    </source>
</reference>
<dbReference type="EMBL" id="JARZHI010000018">
    <property type="protein sequence ID" value="MDI1432119.1"/>
    <property type="molecule type" value="Genomic_DNA"/>
</dbReference>
<comment type="caution">
    <text evidence="1">The sequence shown here is derived from an EMBL/GenBank/DDBJ whole genome shotgun (WGS) entry which is preliminary data.</text>
</comment>
<sequence>MHPPTARPKLRLFALALALALCALGLGGCGGGAPLLHPAHVLSPGKVTLGAGLSGRPVLAALPSAPGTEEALAESILQDRTVAPAVAPWVGGRVGIAGANEAGLTYSGRAVRLDGRHAFALSKSVALSMGLGGELILSGRPSEGKDAGSLLGGGLDVPLLIGWKSTGELYSGWIGPRAGVSWVRGTYPSADLDKPTTLTGEHVRVGMVAGLRLGFRHVHVAVEIGGDWHAVSGRLGATDVSFNQFSLTPAGALILGF</sequence>